<keyword evidence="2" id="KW-0732">Signal</keyword>
<dbReference type="KEGG" id="sapo:SAPIO_CDS2048"/>
<evidence type="ECO:0008006" key="5">
    <source>
        <dbReference type="Google" id="ProtNLM"/>
    </source>
</evidence>
<dbReference type="InterPro" id="IPR019405">
    <property type="entry name" value="Lactonase_7-beta_prop"/>
</dbReference>
<proteinExistence type="inferred from homology"/>
<dbReference type="EMBL" id="JOWA01000085">
    <property type="protein sequence ID" value="KEZ45260.1"/>
    <property type="molecule type" value="Genomic_DNA"/>
</dbReference>
<evidence type="ECO:0000256" key="2">
    <source>
        <dbReference type="SAM" id="SignalP"/>
    </source>
</evidence>
<dbReference type="InterPro" id="IPR015943">
    <property type="entry name" value="WD40/YVTN_repeat-like_dom_sf"/>
</dbReference>
<organism evidence="3 4">
    <name type="scientific">Pseudallescheria apiosperma</name>
    <name type="common">Scedosporium apiospermum</name>
    <dbReference type="NCBI Taxonomy" id="563466"/>
    <lineage>
        <taxon>Eukaryota</taxon>
        <taxon>Fungi</taxon>
        <taxon>Dikarya</taxon>
        <taxon>Ascomycota</taxon>
        <taxon>Pezizomycotina</taxon>
        <taxon>Sordariomycetes</taxon>
        <taxon>Hypocreomycetidae</taxon>
        <taxon>Microascales</taxon>
        <taxon>Microascaceae</taxon>
        <taxon>Scedosporium</taxon>
    </lineage>
</organism>
<dbReference type="GeneID" id="27721120"/>
<dbReference type="GO" id="GO:0017057">
    <property type="term" value="F:6-phosphogluconolactonase activity"/>
    <property type="evidence" value="ECO:0007669"/>
    <property type="project" value="TreeGrafter"/>
</dbReference>
<dbReference type="InterPro" id="IPR050282">
    <property type="entry name" value="Cycloisomerase_2"/>
</dbReference>
<feature type="signal peptide" evidence="2">
    <location>
        <begin position="1"/>
        <end position="17"/>
    </location>
</feature>
<feature type="chain" id="PRO_5001775607" description="Carboxy-cis,cis-muconate cyclase" evidence="2">
    <location>
        <begin position="18"/>
        <end position="418"/>
    </location>
</feature>
<dbReference type="HOGENOM" id="CLU_038716_0_1_1"/>
<dbReference type="VEuPathDB" id="FungiDB:SAPIO_CDS2048"/>
<protein>
    <recommendedName>
        <fullName evidence="5">Carboxy-cis,cis-muconate cyclase</fullName>
    </recommendedName>
</protein>
<evidence type="ECO:0000256" key="1">
    <source>
        <dbReference type="ARBA" id="ARBA00005564"/>
    </source>
</evidence>
<keyword evidence="4" id="KW-1185">Reference proteome</keyword>
<dbReference type="PANTHER" id="PTHR30344:SF1">
    <property type="entry name" value="6-PHOSPHOGLUCONOLACTONASE"/>
    <property type="match status" value="1"/>
</dbReference>
<comment type="caution">
    <text evidence="3">The sequence shown here is derived from an EMBL/GenBank/DDBJ whole genome shotgun (WGS) entry which is preliminary data.</text>
</comment>
<dbReference type="Gene3D" id="2.130.10.10">
    <property type="entry name" value="YVTN repeat-like/Quinoprotein amine dehydrogenase"/>
    <property type="match status" value="1"/>
</dbReference>
<dbReference type="RefSeq" id="XP_016645059.1">
    <property type="nucleotide sequence ID" value="XM_016785181.1"/>
</dbReference>
<dbReference type="InterPro" id="IPR011048">
    <property type="entry name" value="Haem_d1_sf"/>
</dbReference>
<dbReference type="Proteomes" id="UP000028545">
    <property type="component" value="Unassembled WGS sequence"/>
</dbReference>
<dbReference type="PANTHER" id="PTHR30344">
    <property type="entry name" value="6-PHOSPHOGLUCONOLACTONASE-RELATED"/>
    <property type="match status" value="1"/>
</dbReference>
<dbReference type="SUPFAM" id="SSF51004">
    <property type="entry name" value="C-terminal (heme d1) domain of cytochrome cd1-nitrite reductase"/>
    <property type="match status" value="1"/>
</dbReference>
<dbReference type="OrthoDB" id="9972196at2759"/>
<evidence type="ECO:0000313" key="4">
    <source>
        <dbReference type="Proteomes" id="UP000028545"/>
    </source>
</evidence>
<dbReference type="AlphaFoldDB" id="A0A084GD48"/>
<gene>
    <name evidence="3" type="ORF">SAPIO_CDS2048</name>
</gene>
<reference evidence="3 4" key="1">
    <citation type="journal article" date="2014" name="Genome Announc.">
        <title>Draft genome sequence of the pathogenic fungus Scedosporium apiospermum.</title>
        <authorList>
            <person name="Vandeputte P."/>
            <person name="Ghamrawi S."/>
            <person name="Rechenmann M."/>
            <person name="Iltis A."/>
            <person name="Giraud S."/>
            <person name="Fleury M."/>
            <person name="Thornton C."/>
            <person name="Delhaes L."/>
            <person name="Meyer W."/>
            <person name="Papon N."/>
            <person name="Bouchara J.P."/>
        </authorList>
    </citation>
    <scope>NUCLEOTIDE SEQUENCE [LARGE SCALE GENOMIC DNA]</scope>
    <source>
        <strain evidence="3 4">IHEM 14462</strain>
    </source>
</reference>
<dbReference type="OMA" id="PTETIAH"/>
<accession>A0A084GD48</accession>
<name>A0A084GD48_PSEDA</name>
<comment type="similarity">
    <text evidence="1">Belongs to the cycloisomerase 2 family.</text>
</comment>
<dbReference type="Pfam" id="PF10282">
    <property type="entry name" value="Lactonase"/>
    <property type="match status" value="1"/>
</dbReference>
<sequence>MRFTSFLLNAALAAAAALPSIDIDIAKRQAPGAPTKLLVGVPNSVLLVDFDGISFNIVANATEAGTNPSWLAFREPNLLYAVDEFNAVTKLFVLGRDSNTLQPVQNAAGSAGVVHLEFNLDKTRLVGTSFGAGTIDIWDITDGTLRLLKQIASDDPLGPNANRQEAPHPHQSVLDPSGRFFVVNDLGTDTLLVIDSQNDQFEVVNRVRVAPDGCGPRHGAFFPRGAQAATHYILLCELLNIVEVFQVTYVENSIQFVPTQVLSSFGQDLPPANATTSTAGEIIVSSDNRDVYVSNRNTGNQTDTITHFRVNVPTVEGGPISLDFSESISSGGTVPRMFSLSGDENLLFSTNQNDGFGLIALARNGNNLAVQGAGDVAASADFNAAVEAAGTLVSSPVAALGVDAFGGPNAGPQFAMQI</sequence>
<evidence type="ECO:0000313" key="3">
    <source>
        <dbReference type="EMBL" id="KEZ45260.1"/>
    </source>
</evidence>